<organism evidence="2 3">
    <name type="scientific">Conoideocrella luteorostrata</name>
    <dbReference type="NCBI Taxonomy" id="1105319"/>
    <lineage>
        <taxon>Eukaryota</taxon>
        <taxon>Fungi</taxon>
        <taxon>Dikarya</taxon>
        <taxon>Ascomycota</taxon>
        <taxon>Pezizomycotina</taxon>
        <taxon>Sordariomycetes</taxon>
        <taxon>Hypocreomycetidae</taxon>
        <taxon>Hypocreales</taxon>
        <taxon>Clavicipitaceae</taxon>
        <taxon>Conoideocrella</taxon>
    </lineage>
</organism>
<feature type="transmembrane region" description="Helical" evidence="1">
    <location>
        <begin position="113"/>
        <end position="136"/>
    </location>
</feature>
<evidence type="ECO:0000313" key="3">
    <source>
        <dbReference type="Proteomes" id="UP001251528"/>
    </source>
</evidence>
<name>A0AAJ0FRR1_9HYPO</name>
<feature type="transmembrane region" description="Helical" evidence="1">
    <location>
        <begin position="85"/>
        <end position="107"/>
    </location>
</feature>
<dbReference type="Proteomes" id="UP001251528">
    <property type="component" value="Unassembled WGS sequence"/>
</dbReference>
<protein>
    <submittedName>
        <fullName evidence="2">Uncharacterized protein</fullName>
    </submittedName>
</protein>
<keyword evidence="1" id="KW-1133">Transmembrane helix</keyword>
<sequence>MPAAVQNNTGNGSISATVNEKASGVYSYAQRSLDWAVPPSSRQHAYDTVSAFASARPVLFSFLATQTLLSFFPILLFAAFSISCVVFALGAAIIFSLFWIGVALLVLVPTLLVTSSIAVLVWTWCIGSFVVARWLYTHAPFGVNAGVQVAAAGKQVSIVKDEKGLDGSVKDQAAEE</sequence>
<gene>
    <name evidence="2" type="ORF">QQS21_008116</name>
</gene>
<keyword evidence="3" id="KW-1185">Reference proteome</keyword>
<dbReference type="AlphaFoldDB" id="A0AAJ0FRR1"/>
<proteinExistence type="predicted"/>
<feature type="transmembrane region" description="Helical" evidence="1">
    <location>
        <begin position="58"/>
        <end position="78"/>
    </location>
</feature>
<evidence type="ECO:0000313" key="2">
    <source>
        <dbReference type="EMBL" id="KAK2594177.1"/>
    </source>
</evidence>
<accession>A0AAJ0FRR1</accession>
<evidence type="ECO:0000256" key="1">
    <source>
        <dbReference type="SAM" id="Phobius"/>
    </source>
</evidence>
<comment type="caution">
    <text evidence="2">The sequence shown here is derived from an EMBL/GenBank/DDBJ whole genome shotgun (WGS) entry which is preliminary data.</text>
</comment>
<dbReference type="Pfam" id="PF16015">
    <property type="entry name" value="Promethin"/>
    <property type="match status" value="1"/>
</dbReference>
<reference evidence="2" key="1">
    <citation type="submission" date="2023-06" db="EMBL/GenBank/DDBJ databases">
        <title>Conoideocrella luteorostrata (Hypocreales: Clavicipitaceae), a potential biocontrol fungus for elongate hemlock scale in United States Christmas tree production areas.</title>
        <authorList>
            <person name="Barrett H."/>
            <person name="Lovett B."/>
            <person name="Macias A.M."/>
            <person name="Stajich J.E."/>
            <person name="Kasson M.T."/>
        </authorList>
    </citation>
    <scope>NUCLEOTIDE SEQUENCE</scope>
    <source>
        <strain evidence="2">ARSEF 14590</strain>
    </source>
</reference>
<dbReference type="EMBL" id="JASWJB010000178">
    <property type="protein sequence ID" value="KAK2594177.1"/>
    <property type="molecule type" value="Genomic_DNA"/>
</dbReference>
<keyword evidence="1" id="KW-0472">Membrane</keyword>
<keyword evidence="1" id="KW-0812">Transmembrane</keyword>